<feature type="compositionally biased region" description="Pro residues" evidence="1">
    <location>
        <begin position="465"/>
        <end position="479"/>
    </location>
</feature>
<proteinExistence type="predicted"/>
<feature type="region of interest" description="Disordered" evidence="1">
    <location>
        <begin position="384"/>
        <end position="479"/>
    </location>
</feature>
<sequence length="479" mass="50083">MKRQEDKRITSLSLSLAAAGTPPRRLPSLEASGSGSGSSCPVPATVPALLIFSPIAFLSRPFQSPETSLVVAQASLAAAIATCRRPCSWDRAVAAASFQLVLPDCSVVSLFLATKFMSLGKRDMSQERLYQDRKDVVPIHFTTPPPPLPRQQQQQSHQHHHGGHGEQQQQQLECFSDEVDSRGSAELKEPASSGALVVSGGGDGASIEVPKKRRGRPPGSKNKPKPPVVITREAEPAAAMRPHVIEIPCGRDVADALARFATRRNLGICVLAGTGAVANVSLRHPAPGGGVPAGAIVFHGQYVILSISATFLPPAMSAVAPQASAAAACLSISLAGPHGQIVGGAVAGPLYAATTVVVVAAAFTNPTFHRLPADDDASVSVSVALSPCSGDPADEHRGSHHHQQQHQHPAEQAPPPPQEHRPHVVRRQPAPHLGAAASQAQPVDPCGPPAVPIFACHPQPQDVMWPPPARAPHPPPPPF</sequence>
<dbReference type="OrthoDB" id="782346at2759"/>
<evidence type="ECO:0000256" key="1">
    <source>
        <dbReference type="SAM" id="MobiDB-lite"/>
    </source>
</evidence>
<feature type="region of interest" description="Disordered" evidence="1">
    <location>
        <begin position="18"/>
        <end position="38"/>
    </location>
</feature>
<evidence type="ECO:0000313" key="3">
    <source>
        <dbReference type="EMBL" id="RLM85502.1"/>
    </source>
</evidence>
<accession>A0A3L6QNT0</accession>
<dbReference type="CDD" id="cd11378">
    <property type="entry name" value="DUF296"/>
    <property type="match status" value="1"/>
</dbReference>
<dbReference type="Gene3D" id="3.30.1330.80">
    <property type="entry name" value="Hypothetical protein, similar to alpha- acetolactate decarboxylase, domain 2"/>
    <property type="match status" value="1"/>
</dbReference>
<dbReference type="GO" id="GO:0005634">
    <property type="term" value="C:nucleus"/>
    <property type="evidence" value="ECO:0007669"/>
    <property type="project" value="TreeGrafter"/>
</dbReference>
<feature type="compositionally biased region" description="Basic and acidic residues" evidence="1">
    <location>
        <begin position="179"/>
        <end position="189"/>
    </location>
</feature>
<dbReference type="Pfam" id="PF03479">
    <property type="entry name" value="PCC"/>
    <property type="match status" value="1"/>
</dbReference>
<dbReference type="SUPFAM" id="SSF117856">
    <property type="entry name" value="AF0104/ALDC/Ptd012-like"/>
    <property type="match status" value="1"/>
</dbReference>
<organism evidence="3 4">
    <name type="scientific">Panicum miliaceum</name>
    <name type="common">Proso millet</name>
    <name type="synonym">Broomcorn millet</name>
    <dbReference type="NCBI Taxonomy" id="4540"/>
    <lineage>
        <taxon>Eukaryota</taxon>
        <taxon>Viridiplantae</taxon>
        <taxon>Streptophyta</taxon>
        <taxon>Embryophyta</taxon>
        <taxon>Tracheophyta</taxon>
        <taxon>Spermatophyta</taxon>
        <taxon>Magnoliopsida</taxon>
        <taxon>Liliopsida</taxon>
        <taxon>Poales</taxon>
        <taxon>Poaceae</taxon>
        <taxon>PACMAD clade</taxon>
        <taxon>Panicoideae</taxon>
        <taxon>Panicodae</taxon>
        <taxon>Paniceae</taxon>
        <taxon>Panicinae</taxon>
        <taxon>Panicum</taxon>
        <taxon>Panicum sect. Panicum</taxon>
    </lineage>
</organism>
<feature type="domain" description="PPC" evidence="2">
    <location>
        <begin position="237"/>
        <end position="387"/>
    </location>
</feature>
<comment type="caution">
    <text evidence="3">The sequence shown here is derived from an EMBL/GenBank/DDBJ whole genome shotgun (WGS) entry which is preliminary data.</text>
</comment>
<gene>
    <name evidence="3" type="ORF">C2845_PM04G18430</name>
</gene>
<dbReference type="GO" id="GO:0003700">
    <property type="term" value="F:DNA-binding transcription factor activity"/>
    <property type="evidence" value="ECO:0007669"/>
    <property type="project" value="TreeGrafter"/>
</dbReference>
<dbReference type="STRING" id="4540.A0A3L6QNT0"/>
<feature type="region of interest" description="Disordered" evidence="1">
    <location>
        <begin position="138"/>
        <end position="228"/>
    </location>
</feature>
<protein>
    <submittedName>
        <fullName evidence="3">AT-hook motif nuclear-localized protein 28-like</fullName>
    </submittedName>
</protein>
<dbReference type="PANTHER" id="PTHR31100">
    <property type="entry name" value="AT-HOOK MOTIF NUCLEAR-LOCALIZED PROTEIN 15"/>
    <property type="match status" value="1"/>
</dbReference>
<dbReference type="InterPro" id="IPR005175">
    <property type="entry name" value="PPC_dom"/>
</dbReference>
<evidence type="ECO:0000259" key="2">
    <source>
        <dbReference type="PROSITE" id="PS51742"/>
    </source>
</evidence>
<dbReference type="PANTHER" id="PTHR31100:SF69">
    <property type="entry name" value="AT-HOOK MOTIF NUCLEAR-LOCALIZED PROTEIN 17-RELATED"/>
    <property type="match status" value="1"/>
</dbReference>
<dbReference type="PROSITE" id="PS51742">
    <property type="entry name" value="PPC"/>
    <property type="match status" value="1"/>
</dbReference>
<name>A0A3L6QNT0_PANMI</name>
<dbReference type="FunFam" id="3.30.1330.80:FF:000005">
    <property type="entry name" value="AT-hook motif nuclear-localized protein"/>
    <property type="match status" value="1"/>
</dbReference>
<reference evidence="4" key="1">
    <citation type="journal article" date="2019" name="Nat. Commun.">
        <title>The genome of broomcorn millet.</title>
        <authorList>
            <person name="Zou C."/>
            <person name="Miki D."/>
            <person name="Li D."/>
            <person name="Tang Q."/>
            <person name="Xiao L."/>
            <person name="Rajput S."/>
            <person name="Deng P."/>
            <person name="Jia W."/>
            <person name="Huang R."/>
            <person name="Zhang M."/>
            <person name="Sun Y."/>
            <person name="Hu J."/>
            <person name="Fu X."/>
            <person name="Schnable P.S."/>
            <person name="Li F."/>
            <person name="Zhang H."/>
            <person name="Feng B."/>
            <person name="Zhu X."/>
            <person name="Liu R."/>
            <person name="Schnable J.C."/>
            <person name="Zhu J.-K."/>
            <person name="Zhang H."/>
        </authorList>
    </citation>
    <scope>NUCLEOTIDE SEQUENCE [LARGE SCALE GENOMIC DNA]</scope>
</reference>
<dbReference type="GO" id="GO:0003680">
    <property type="term" value="F:minor groove of adenine-thymine-rich DNA binding"/>
    <property type="evidence" value="ECO:0007669"/>
    <property type="project" value="InterPro"/>
</dbReference>
<dbReference type="AlphaFoldDB" id="A0A3L6QNT0"/>
<dbReference type="EMBL" id="PQIB02000011">
    <property type="protein sequence ID" value="RLM85502.1"/>
    <property type="molecule type" value="Genomic_DNA"/>
</dbReference>
<keyword evidence="4" id="KW-1185">Reference proteome</keyword>
<evidence type="ECO:0000313" key="4">
    <source>
        <dbReference type="Proteomes" id="UP000275267"/>
    </source>
</evidence>
<dbReference type="InterPro" id="IPR014476">
    <property type="entry name" value="AHL15-29"/>
</dbReference>
<dbReference type="Proteomes" id="UP000275267">
    <property type="component" value="Unassembled WGS sequence"/>
</dbReference>